<gene>
    <name evidence="6" type="ORF">MENT_LOCUS53094</name>
</gene>
<keyword evidence="3" id="KW-0539">Nucleus</keyword>
<dbReference type="EMBL" id="CAJEWN010001731">
    <property type="protein sequence ID" value="CAD2199681.1"/>
    <property type="molecule type" value="Genomic_DNA"/>
</dbReference>
<comment type="caution">
    <text evidence="6">The sequence shown here is derived from an EMBL/GenBank/DDBJ whole genome shotgun (WGS) entry which is preliminary data.</text>
</comment>
<dbReference type="PROSITE" id="PS50114">
    <property type="entry name" value="GATA_ZN_FINGER_2"/>
    <property type="match status" value="1"/>
</dbReference>
<dbReference type="SUPFAM" id="SSF57716">
    <property type="entry name" value="Glucocorticoid receptor-like (DNA-binding domain)"/>
    <property type="match status" value="2"/>
</dbReference>
<evidence type="ECO:0000256" key="2">
    <source>
        <dbReference type="ARBA" id="ARBA00023163"/>
    </source>
</evidence>
<feature type="domain" description="GATA-type" evidence="5">
    <location>
        <begin position="29"/>
        <end position="82"/>
    </location>
</feature>
<sequence length="131" mass="16062">MRKKSVQNDFTHECLRLNYFNFILRGIIEVNKRKCFNCSVTQTKRWYNLLKVHNLCKLCGDYRQKFGRFRSNKLWVRATKRNTQHRTCFICGITKTSHWYRDSMSENDLCYKCYLKQYRTRTKTTKHLKNN</sequence>
<evidence type="ECO:0000259" key="5">
    <source>
        <dbReference type="PROSITE" id="PS50114"/>
    </source>
</evidence>
<evidence type="ECO:0000256" key="3">
    <source>
        <dbReference type="ARBA" id="ARBA00023242"/>
    </source>
</evidence>
<evidence type="ECO:0000313" key="6">
    <source>
        <dbReference type="EMBL" id="CAD2199681.1"/>
    </source>
</evidence>
<dbReference type="OrthoDB" id="2162994at2759"/>
<dbReference type="GO" id="GO:0008270">
    <property type="term" value="F:zinc ion binding"/>
    <property type="evidence" value="ECO:0007669"/>
    <property type="project" value="UniProtKB-KW"/>
</dbReference>
<evidence type="ECO:0000256" key="4">
    <source>
        <dbReference type="PROSITE-ProRule" id="PRU00094"/>
    </source>
</evidence>
<dbReference type="Proteomes" id="UP000580250">
    <property type="component" value="Unassembled WGS sequence"/>
</dbReference>
<dbReference type="GO" id="GO:0006355">
    <property type="term" value="P:regulation of DNA-templated transcription"/>
    <property type="evidence" value="ECO:0007669"/>
    <property type="project" value="InterPro"/>
</dbReference>
<dbReference type="Gene3D" id="3.30.50.10">
    <property type="entry name" value="Erythroid Transcription Factor GATA-1, subunit A"/>
    <property type="match status" value="2"/>
</dbReference>
<keyword evidence="4" id="KW-0863">Zinc-finger</keyword>
<keyword evidence="4" id="KW-0862">Zinc</keyword>
<protein>
    <recommendedName>
        <fullName evidence="5">GATA-type domain-containing protein</fullName>
    </recommendedName>
</protein>
<dbReference type="InterPro" id="IPR000679">
    <property type="entry name" value="Znf_GATA"/>
</dbReference>
<name>A0A6V7XKA3_MELEN</name>
<dbReference type="GO" id="GO:0043565">
    <property type="term" value="F:sequence-specific DNA binding"/>
    <property type="evidence" value="ECO:0007669"/>
    <property type="project" value="InterPro"/>
</dbReference>
<accession>A0A6V7XKA3</accession>
<evidence type="ECO:0000313" key="7">
    <source>
        <dbReference type="Proteomes" id="UP000580250"/>
    </source>
</evidence>
<keyword evidence="2" id="KW-0804">Transcription</keyword>
<evidence type="ECO:0000256" key="1">
    <source>
        <dbReference type="ARBA" id="ARBA00023015"/>
    </source>
</evidence>
<organism evidence="6 7">
    <name type="scientific">Meloidogyne enterolobii</name>
    <name type="common">Root-knot nematode worm</name>
    <name type="synonym">Meloidogyne mayaguensis</name>
    <dbReference type="NCBI Taxonomy" id="390850"/>
    <lineage>
        <taxon>Eukaryota</taxon>
        <taxon>Metazoa</taxon>
        <taxon>Ecdysozoa</taxon>
        <taxon>Nematoda</taxon>
        <taxon>Chromadorea</taxon>
        <taxon>Rhabditida</taxon>
        <taxon>Tylenchina</taxon>
        <taxon>Tylenchomorpha</taxon>
        <taxon>Tylenchoidea</taxon>
        <taxon>Meloidogynidae</taxon>
        <taxon>Meloidogyninae</taxon>
        <taxon>Meloidogyne</taxon>
    </lineage>
</organism>
<dbReference type="InterPro" id="IPR013088">
    <property type="entry name" value="Znf_NHR/GATA"/>
</dbReference>
<dbReference type="AlphaFoldDB" id="A0A6V7XKA3"/>
<keyword evidence="1" id="KW-0805">Transcription regulation</keyword>
<reference evidence="6 7" key="1">
    <citation type="submission" date="2020-08" db="EMBL/GenBank/DDBJ databases">
        <authorList>
            <person name="Koutsovoulos G."/>
            <person name="Danchin GJ E."/>
        </authorList>
    </citation>
    <scope>NUCLEOTIDE SEQUENCE [LARGE SCALE GENOMIC DNA]</scope>
</reference>
<proteinExistence type="predicted"/>
<keyword evidence="4" id="KW-0479">Metal-binding</keyword>